<sequence>MGAYLTRNEVWCVARSSLFLELSPQCDNNQMRFDTVSWVWLSRFG</sequence>
<dbReference type="AlphaFoldDB" id="J3JHI3"/>
<comment type="caution">
    <text evidence="1">The sequence shown here is derived from an EMBL/GenBank/DDBJ whole genome shotgun (WGS) entry which is preliminary data.</text>
</comment>
<protein>
    <submittedName>
        <fullName evidence="1">Uncharacterized protein</fullName>
    </submittedName>
</protein>
<gene>
    <name evidence="1" type="ORF">HSB1_00470</name>
</gene>
<accession>J3JHI3</accession>
<organism evidence="1 2">
    <name type="scientific">Halogranum salarium B-1</name>
    <dbReference type="NCBI Taxonomy" id="1210908"/>
    <lineage>
        <taxon>Archaea</taxon>
        <taxon>Methanobacteriati</taxon>
        <taxon>Methanobacteriota</taxon>
        <taxon>Stenosarchaea group</taxon>
        <taxon>Halobacteria</taxon>
        <taxon>Halobacteriales</taxon>
        <taxon>Haloferacaceae</taxon>
    </lineage>
</organism>
<evidence type="ECO:0000313" key="1">
    <source>
        <dbReference type="EMBL" id="EJN61006.1"/>
    </source>
</evidence>
<dbReference type="Proteomes" id="UP000007813">
    <property type="component" value="Unassembled WGS sequence"/>
</dbReference>
<reference evidence="1 2" key="1">
    <citation type="journal article" date="2012" name="J. Bacteriol.">
        <title>Draft Genome Sequence of the Extremely Halophilic Archaeon Halogranum salarium B-1T.</title>
        <authorList>
            <person name="Kim K.K."/>
            <person name="Lee K.C."/>
            <person name="Lee J.S."/>
        </authorList>
    </citation>
    <scope>NUCLEOTIDE SEQUENCE [LARGE SCALE GENOMIC DNA]</scope>
    <source>
        <strain evidence="1 2">B-1</strain>
    </source>
</reference>
<evidence type="ECO:0000313" key="2">
    <source>
        <dbReference type="Proteomes" id="UP000007813"/>
    </source>
</evidence>
<name>J3JHI3_9EURY</name>
<dbReference type="EMBL" id="ALJD01000002">
    <property type="protein sequence ID" value="EJN61006.1"/>
    <property type="molecule type" value="Genomic_DNA"/>
</dbReference>
<proteinExistence type="predicted"/>